<reference evidence="7" key="1">
    <citation type="submission" date="2021-01" db="EMBL/GenBank/DDBJ databases">
        <authorList>
            <person name="Corre E."/>
            <person name="Pelletier E."/>
            <person name="Niang G."/>
            <person name="Scheremetjew M."/>
            <person name="Finn R."/>
            <person name="Kale V."/>
            <person name="Holt S."/>
            <person name="Cochrane G."/>
            <person name="Meng A."/>
            <person name="Brown T."/>
            <person name="Cohen L."/>
        </authorList>
    </citation>
    <scope>NUCLEOTIDE SEQUENCE</scope>
    <source>
        <strain evidence="7">Clade-D-RCC1621</strain>
        <strain evidence="6">Clade-D-RCC2572</strain>
    </source>
</reference>
<evidence type="ECO:0000256" key="3">
    <source>
        <dbReference type="ARBA" id="ARBA00023274"/>
    </source>
</evidence>
<feature type="region of interest" description="Disordered" evidence="4">
    <location>
        <begin position="37"/>
        <end position="89"/>
    </location>
</feature>
<dbReference type="InterPro" id="IPR014719">
    <property type="entry name" value="Ribosomal_bL12_C/ClpS-like"/>
</dbReference>
<dbReference type="Gene3D" id="3.30.1390.10">
    <property type="match status" value="1"/>
</dbReference>
<dbReference type="InterPro" id="IPR013823">
    <property type="entry name" value="Ribosomal_bL12_C"/>
</dbReference>
<evidence type="ECO:0000313" key="7">
    <source>
        <dbReference type="EMBL" id="CAD8811979.1"/>
    </source>
</evidence>
<dbReference type="SUPFAM" id="SSF54736">
    <property type="entry name" value="ClpS-like"/>
    <property type="match status" value="1"/>
</dbReference>
<dbReference type="EMBL" id="HBEW01003822">
    <property type="protein sequence ID" value="CAD8581187.1"/>
    <property type="molecule type" value="Transcribed_RNA"/>
</dbReference>
<sequence>MMHGMMMRSSRRALTTTAMSSRQCAAATATATCRSLMTTSSASSRDVTNGKATREGDRRERDGARTPAFARGFAGSSASADAADDDMEAKNAKDDDVVVDLDKKMGAKTTPKVQAIVDQVCALTLIEINELCDSLAARLGLGDMSGMMFGGGGGMMMGGGGGAMAGGGGGGGAAEPAAAAAPAKTEFTVKLESFDAAQKIKVIKEVRAITELGLKEAKELVEGTPAVLKKDMKKEDAEAIVEKLKAVGAVVVLE</sequence>
<protein>
    <recommendedName>
        <fullName evidence="5">Large ribosomal subunit protein bL12 C-terminal domain-containing protein</fullName>
    </recommendedName>
</protein>
<dbReference type="SUPFAM" id="SSF48300">
    <property type="entry name" value="Ribosomal protein L7/12, oligomerisation (N-terminal) domain"/>
    <property type="match status" value="1"/>
</dbReference>
<dbReference type="GO" id="GO:0003729">
    <property type="term" value="F:mRNA binding"/>
    <property type="evidence" value="ECO:0007669"/>
    <property type="project" value="TreeGrafter"/>
</dbReference>
<keyword evidence="3" id="KW-0687">Ribonucleoprotein</keyword>
<dbReference type="InterPro" id="IPR036235">
    <property type="entry name" value="Ribosomal_bL12_oligo_N_sf"/>
</dbReference>
<keyword evidence="2" id="KW-0689">Ribosomal protein</keyword>
<feature type="domain" description="Large ribosomal subunit protein bL12 C-terminal" evidence="5">
    <location>
        <begin position="187"/>
        <end position="253"/>
    </location>
</feature>
<name>A0A6T5YMS8_9CHLO</name>
<organism evidence="7">
    <name type="scientific">Ostreococcus mediterraneus</name>
    <dbReference type="NCBI Taxonomy" id="1486918"/>
    <lineage>
        <taxon>Eukaryota</taxon>
        <taxon>Viridiplantae</taxon>
        <taxon>Chlorophyta</taxon>
        <taxon>Mamiellophyceae</taxon>
        <taxon>Mamiellales</taxon>
        <taxon>Bathycoccaceae</taxon>
        <taxon>Ostreococcus</taxon>
    </lineage>
</organism>
<dbReference type="Pfam" id="PF00542">
    <property type="entry name" value="Ribosomal_L12"/>
    <property type="match status" value="1"/>
</dbReference>
<dbReference type="PANTHER" id="PTHR45987">
    <property type="entry name" value="39S RIBOSOMAL PROTEIN L12"/>
    <property type="match status" value="1"/>
</dbReference>
<comment type="similarity">
    <text evidence="1">Belongs to the bacterial ribosomal protein bL12 family.</text>
</comment>
<accession>A0A6T5YMS8</accession>
<evidence type="ECO:0000256" key="4">
    <source>
        <dbReference type="SAM" id="MobiDB-lite"/>
    </source>
</evidence>
<feature type="compositionally biased region" description="Basic and acidic residues" evidence="4">
    <location>
        <begin position="52"/>
        <end position="64"/>
    </location>
</feature>
<dbReference type="InterPro" id="IPR000206">
    <property type="entry name" value="Ribosomal_bL12"/>
</dbReference>
<dbReference type="GO" id="GO:0003735">
    <property type="term" value="F:structural constituent of ribosome"/>
    <property type="evidence" value="ECO:0007669"/>
    <property type="project" value="InterPro"/>
</dbReference>
<dbReference type="GO" id="GO:0006412">
    <property type="term" value="P:translation"/>
    <property type="evidence" value="ECO:0007669"/>
    <property type="project" value="InterPro"/>
</dbReference>
<dbReference type="PANTHER" id="PTHR45987:SF4">
    <property type="entry name" value="LARGE RIBOSOMAL SUBUNIT PROTEIN BL12M"/>
    <property type="match status" value="1"/>
</dbReference>
<dbReference type="GO" id="GO:1990904">
    <property type="term" value="C:ribonucleoprotein complex"/>
    <property type="evidence" value="ECO:0007669"/>
    <property type="project" value="UniProtKB-KW"/>
</dbReference>
<feature type="compositionally biased region" description="Polar residues" evidence="4">
    <location>
        <begin position="37"/>
        <end position="51"/>
    </location>
</feature>
<gene>
    <name evidence="6" type="ORF">OMED0929_LOCUS3206</name>
    <name evidence="7" type="ORF">OMED0930_LOCUS3073</name>
</gene>
<feature type="compositionally biased region" description="Low complexity" evidence="4">
    <location>
        <begin position="65"/>
        <end position="81"/>
    </location>
</feature>
<dbReference type="CDD" id="cd00387">
    <property type="entry name" value="Ribosomal_L7_L12"/>
    <property type="match status" value="1"/>
</dbReference>
<dbReference type="AlphaFoldDB" id="A0A6T5YMS8"/>
<proteinExistence type="inferred from homology"/>
<evidence type="ECO:0000259" key="5">
    <source>
        <dbReference type="Pfam" id="PF00542"/>
    </source>
</evidence>
<evidence type="ECO:0000256" key="2">
    <source>
        <dbReference type="ARBA" id="ARBA00022980"/>
    </source>
</evidence>
<dbReference type="HAMAP" id="MF_00368">
    <property type="entry name" value="Ribosomal_bL12"/>
    <property type="match status" value="1"/>
</dbReference>
<dbReference type="FunFam" id="3.30.1390.10:FF:000001">
    <property type="entry name" value="50S ribosomal protein L7/L12"/>
    <property type="match status" value="1"/>
</dbReference>
<dbReference type="GO" id="GO:0005840">
    <property type="term" value="C:ribosome"/>
    <property type="evidence" value="ECO:0007669"/>
    <property type="project" value="UniProtKB-KW"/>
</dbReference>
<dbReference type="EMBL" id="HBFO01004459">
    <property type="protein sequence ID" value="CAD8811979.1"/>
    <property type="molecule type" value="Transcribed_RNA"/>
</dbReference>
<dbReference type="NCBIfam" id="TIGR00855">
    <property type="entry name" value="L12"/>
    <property type="match status" value="1"/>
</dbReference>
<evidence type="ECO:0000313" key="6">
    <source>
        <dbReference type="EMBL" id="CAD8581187.1"/>
    </source>
</evidence>
<evidence type="ECO:0000256" key="1">
    <source>
        <dbReference type="ARBA" id="ARBA00007197"/>
    </source>
</evidence>